<dbReference type="Proteomes" id="UP000613266">
    <property type="component" value="Unassembled WGS sequence"/>
</dbReference>
<reference evidence="2" key="1">
    <citation type="submission" date="2020-12" db="EMBL/GenBank/DDBJ databases">
        <title>The genome sequence of Inhella sp. 1Y17.</title>
        <authorList>
            <person name="Liu Y."/>
        </authorList>
    </citation>
    <scope>NUCLEOTIDE SEQUENCE</scope>
    <source>
        <strain evidence="2">1Y17</strain>
    </source>
</reference>
<keyword evidence="3" id="KW-1185">Reference proteome</keyword>
<evidence type="ECO:0000313" key="2">
    <source>
        <dbReference type="EMBL" id="MBH9579603.1"/>
    </source>
</evidence>
<keyword evidence="1" id="KW-1133">Transmembrane helix</keyword>
<dbReference type="InterPro" id="IPR012902">
    <property type="entry name" value="N_methyl_site"/>
</dbReference>
<evidence type="ECO:0000313" key="3">
    <source>
        <dbReference type="Proteomes" id="UP000613266"/>
    </source>
</evidence>
<keyword evidence="1" id="KW-0812">Transmembrane</keyword>
<protein>
    <submittedName>
        <fullName evidence="2">Prepilin-type N-terminal cleavage/methylation domain-containing protein</fullName>
    </submittedName>
</protein>
<gene>
    <name evidence="2" type="ORF">I7X39_22135</name>
</gene>
<dbReference type="Pfam" id="PF07963">
    <property type="entry name" value="N_methyl"/>
    <property type="match status" value="1"/>
</dbReference>
<accession>A0A931NJ63</accession>
<keyword evidence="1" id="KW-0472">Membrane</keyword>
<dbReference type="PROSITE" id="PS00409">
    <property type="entry name" value="PROKAR_NTER_METHYL"/>
    <property type="match status" value="1"/>
</dbReference>
<dbReference type="AlphaFoldDB" id="A0A931NJ63"/>
<comment type="caution">
    <text evidence="2">The sequence shown here is derived from an EMBL/GenBank/DDBJ whole genome shotgun (WGS) entry which is preliminary data.</text>
</comment>
<dbReference type="SUPFAM" id="SSF54523">
    <property type="entry name" value="Pili subunits"/>
    <property type="match status" value="1"/>
</dbReference>
<name>A0A931NJ63_9BURK</name>
<dbReference type="EMBL" id="JAEDAK010000026">
    <property type="protein sequence ID" value="MBH9579603.1"/>
    <property type="molecule type" value="Genomic_DNA"/>
</dbReference>
<evidence type="ECO:0000256" key="1">
    <source>
        <dbReference type="SAM" id="Phobius"/>
    </source>
</evidence>
<feature type="transmembrane region" description="Helical" evidence="1">
    <location>
        <begin position="12"/>
        <end position="34"/>
    </location>
</feature>
<proteinExistence type="predicted"/>
<dbReference type="InterPro" id="IPR045584">
    <property type="entry name" value="Pilin-like"/>
</dbReference>
<organism evidence="2 3">
    <name type="scientific">Inhella proteolytica</name>
    <dbReference type="NCBI Taxonomy" id="2795029"/>
    <lineage>
        <taxon>Bacteria</taxon>
        <taxon>Pseudomonadati</taxon>
        <taxon>Pseudomonadota</taxon>
        <taxon>Betaproteobacteria</taxon>
        <taxon>Burkholderiales</taxon>
        <taxon>Sphaerotilaceae</taxon>
        <taxon>Inhella</taxon>
    </lineage>
</organism>
<dbReference type="NCBIfam" id="TIGR02532">
    <property type="entry name" value="IV_pilin_GFxxxE"/>
    <property type="match status" value="1"/>
</dbReference>
<dbReference type="Gene3D" id="3.30.700.10">
    <property type="entry name" value="Glycoprotein, Type 4 Pilin"/>
    <property type="match status" value="1"/>
</dbReference>
<sequence length="291" mass="30255">MTRSRGFSLVELILVIVVLGVLAGVVTVFVRPAVQGFIAQRHRSELQSAAQGALQAMQRDIRSAVPNSIRTPSDQCFELVPTVGGGRYRMAPDTVNDTAGCASAASCSAVLDPGSLTQRFDVLGPLNGTAASNDFVVVGNQNGNEVYGNGINRSVITSPNEAMDKPAFGSQRFAITPIQFPNGGFGGRFQVVSGSEQAVFYVCSGAGLDAAGNGTGQLLRRSAYGFNASYPSSCPAAAAADAVLATRVSACSFEYSQAALTEYGLMSLRLELSRDGEAVSLQLGAMVANIP</sequence>
<dbReference type="RefSeq" id="WP_198113551.1">
    <property type="nucleotide sequence ID" value="NZ_JAEDAK010000026.1"/>
</dbReference>